<dbReference type="AlphaFoldDB" id="X8JWZ6"/>
<accession>X8JWZ6</accession>
<proteinExistence type="predicted"/>
<comment type="caution">
    <text evidence="2">The sequence shown here is derived from an EMBL/GenBank/DDBJ whole genome shotgun (WGS) entry which is preliminary data.</text>
</comment>
<dbReference type="OrthoDB" id="2131701at2759"/>
<organism evidence="2 3">
    <name type="scientific">Rhizoctonia solani AG-3 Rhs1AP</name>
    <dbReference type="NCBI Taxonomy" id="1086054"/>
    <lineage>
        <taxon>Eukaryota</taxon>
        <taxon>Fungi</taxon>
        <taxon>Dikarya</taxon>
        <taxon>Basidiomycota</taxon>
        <taxon>Agaricomycotina</taxon>
        <taxon>Agaricomycetes</taxon>
        <taxon>Cantharellales</taxon>
        <taxon>Ceratobasidiaceae</taxon>
        <taxon>Rhizoctonia</taxon>
    </lineage>
</organism>
<evidence type="ECO:0000313" key="3">
    <source>
        <dbReference type="Proteomes" id="UP000030108"/>
    </source>
</evidence>
<protein>
    <submittedName>
        <fullName evidence="2">Ricin-type beta-trefoil lectin domain protein, putative</fullName>
    </submittedName>
</protein>
<keyword evidence="1" id="KW-0175">Coiled coil</keyword>
<keyword evidence="2" id="KW-0430">Lectin</keyword>
<feature type="non-terminal residue" evidence="2">
    <location>
        <position position="378"/>
    </location>
</feature>
<dbReference type="Proteomes" id="UP000030108">
    <property type="component" value="Unassembled WGS sequence"/>
</dbReference>
<feature type="coiled-coil region" evidence="1">
    <location>
        <begin position="318"/>
        <end position="369"/>
    </location>
</feature>
<dbReference type="EMBL" id="JATN01000122">
    <property type="protein sequence ID" value="EUC67711.1"/>
    <property type="molecule type" value="Genomic_DNA"/>
</dbReference>
<gene>
    <name evidence="2" type="ORF">RSOL_559070</name>
</gene>
<evidence type="ECO:0000313" key="2">
    <source>
        <dbReference type="EMBL" id="EUC67711.1"/>
    </source>
</evidence>
<dbReference type="GO" id="GO:0030246">
    <property type="term" value="F:carbohydrate binding"/>
    <property type="evidence" value="ECO:0007669"/>
    <property type="project" value="UniProtKB-KW"/>
</dbReference>
<sequence length="378" mass="44107">MFYTIDCTTISIQLADKNRILNLDHGSGQNGNVIHTFNQDGNYMPHRIWKLERLSDDAGREEPARLKAEIAKGTKELSQLQDELSSAKKEFSEFRTQLHQRDETINQLQQDLKFKEEALSHAYKVNDEFAQLRKQHVLLESKFSHQQTETASLQAKVDRMEYLMTQSDKDLEPGAYQILNAHKGTAIQVSEHDPTQVVAWKRHDEENQQRSGDGYRLQNKHYVDAFLAASSTDNKGLVYASKYPTTWMFLLYNGNYIIQLADRNRVLDLYHGSGRNGTMIRIHKEDGTHMPRRIWRLKRLRSSGDCESKEPSKLRTLLHQRDDTIRQLRQELKSKEEVLSHAYKAIEEFALLRNQYELLESKLHNNKRRSQAVKQKQT</sequence>
<dbReference type="Gene3D" id="2.80.10.50">
    <property type="match status" value="1"/>
</dbReference>
<reference evidence="3" key="1">
    <citation type="journal article" date="2014" name="Genome Announc.">
        <title>Draft genome sequence of the plant-pathogenic soil fungus Rhizoctonia solani anastomosis group 3 strain Rhs1AP.</title>
        <authorList>
            <person name="Cubeta M.A."/>
            <person name="Thomas E."/>
            <person name="Dean R.A."/>
            <person name="Jabaji S."/>
            <person name="Neate S.M."/>
            <person name="Tavantzis S."/>
            <person name="Toda T."/>
            <person name="Vilgalys R."/>
            <person name="Bharathan N."/>
            <person name="Fedorova-Abrams N."/>
            <person name="Pakala S.B."/>
            <person name="Pakala S.M."/>
            <person name="Zafar N."/>
            <person name="Joardar V."/>
            <person name="Losada L."/>
            <person name="Nierman W.C."/>
        </authorList>
    </citation>
    <scope>NUCLEOTIDE SEQUENCE [LARGE SCALE GENOMIC DNA]</scope>
    <source>
        <strain evidence="3">AG-3</strain>
    </source>
</reference>
<name>X8JWZ6_9AGAM</name>
<dbReference type="InterPro" id="IPR035992">
    <property type="entry name" value="Ricin_B-like_lectins"/>
</dbReference>
<evidence type="ECO:0000256" key="1">
    <source>
        <dbReference type="SAM" id="Coils"/>
    </source>
</evidence>
<dbReference type="SUPFAM" id="SSF50370">
    <property type="entry name" value="Ricin B-like lectins"/>
    <property type="match status" value="1"/>
</dbReference>
<feature type="coiled-coil region" evidence="1">
    <location>
        <begin position="70"/>
        <end position="118"/>
    </location>
</feature>